<protein>
    <submittedName>
        <fullName evidence="11">PAS domain S-box-containing protein/diguanylate cyclase (GGDEF) domain-containing protein</fullName>
    </submittedName>
</protein>
<evidence type="ECO:0000259" key="7">
    <source>
        <dbReference type="PROSITE" id="PS50112"/>
    </source>
</evidence>
<evidence type="ECO:0000256" key="5">
    <source>
        <dbReference type="ARBA" id="ARBA00023136"/>
    </source>
</evidence>
<dbReference type="Gene3D" id="3.30.70.270">
    <property type="match status" value="1"/>
</dbReference>
<dbReference type="InterPro" id="IPR007895">
    <property type="entry name" value="MASE1"/>
</dbReference>
<evidence type="ECO:0000313" key="12">
    <source>
        <dbReference type="Proteomes" id="UP000242498"/>
    </source>
</evidence>
<feature type="domain" description="PAC" evidence="8">
    <location>
        <begin position="399"/>
        <end position="452"/>
    </location>
</feature>
<dbReference type="PROSITE" id="PS50112">
    <property type="entry name" value="PAS"/>
    <property type="match status" value="1"/>
</dbReference>
<evidence type="ECO:0000256" key="3">
    <source>
        <dbReference type="ARBA" id="ARBA00022692"/>
    </source>
</evidence>
<dbReference type="InterPro" id="IPR001610">
    <property type="entry name" value="PAC"/>
</dbReference>
<dbReference type="Gene3D" id="3.30.450.20">
    <property type="entry name" value="PAS domain"/>
    <property type="match status" value="2"/>
</dbReference>
<dbReference type="InterPro" id="IPR013655">
    <property type="entry name" value="PAS_fold_3"/>
</dbReference>
<dbReference type="InterPro" id="IPR001633">
    <property type="entry name" value="EAL_dom"/>
</dbReference>
<dbReference type="CDD" id="cd01949">
    <property type="entry name" value="GGDEF"/>
    <property type="match status" value="1"/>
</dbReference>
<feature type="domain" description="PAS" evidence="7">
    <location>
        <begin position="323"/>
        <end position="395"/>
    </location>
</feature>
<dbReference type="Pfam" id="PF00563">
    <property type="entry name" value="EAL"/>
    <property type="match status" value="1"/>
</dbReference>
<dbReference type="Pfam" id="PF08447">
    <property type="entry name" value="PAS_3"/>
    <property type="match status" value="1"/>
</dbReference>
<dbReference type="Pfam" id="PF13426">
    <property type="entry name" value="PAS_9"/>
    <property type="match status" value="1"/>
</dbReference>
<evidence type="ECO:0000256" key="6">
    <source>
        <dbReference type="SAM" id="Phobius"/>
    </source>
</evidence>
<dbReference type="SUPFAM" id="SSF141868">
    <property type="entry name" value="EAL domain-like"/>
    <property type="match status" value="1"/>
</dbReference>
<evidence type="ECO:0000256" key="2">
    <source>
        <dbReference type="ARBA" id="ARBA00022475"/>
    </source>
</evidence>
<evidence type="ECO:0000259" key="10">
    <source>
        <dbReference type="PROSITE" id="PS50887"/>
    </source>
</evidence>
<dbReference type="EMBL" id="LT907782">
    <property type="protein sequence ID" value="SNX59869.1"/>
    <property type="molecule type" value="Genomic_DNA"/>
</dbReference>
<dbReference type="Proteomes" id="UP000242498">
    <property type="component" value="Chromosome I"/>
</dbReference>
<proteinExistence type="predicted"/>
<name>A0A285BXD4_9PROT</name>
<reference evidence="11 12" key="1">
    <citation type="submission" date="2017-08" db="EMBL/GenBank/DDBJ databases">
        <authorList>
            <person name="de Groot N.N."/>
        </authorList>
    </citation>
    <scope>NUCLEOTIDE SEQUENCE [LARGE SCALE GENOMIC DNA]</scope>
    <source>
        <strain evidence="11 12">Nm15</strain>
    </source>
</reference>
<evidence type="ECO:0000259" key="9">
    <source>
        <dbReference type="PROSITE" id="PS50883"/>
    </source>
</evidence>
<dbReference type="SUPFAM" id="SSF55785">
    <property type="entry name" value="PYP-like sensor domain (PAS domain)"/>
    <property type="match status" value="2"/>
</dbReference>
<dbReference type="InterPro" id="IPR052155">
    <property type="entry name" value="Biofilm_reg_signaling"/>
</dbReference>
<dbReference type="FunFam" id="3.30.70.270:FF:000001">
    <property type="entry name" value="Diguanylate cyclase domain protein"/>
    <property type="match status" value="1"/>
</dbReference>
<feature type="transmembrane region" description="Helical" evidence="6">
    <location>
        <begin position="258"/>
        <end position="277"/>
    </location>
</feature>
<feature type="domain" description="EAL" evidence="9">
    <location>
        <begin position="785"/>
        <end position="1029"/>
    </location>
</feature>
<dbReference type="InterPro" id="IPR000700">
    <property type="entry name" value="PAS-assoc_C"/>
</dbReference>
<dbReference type="PANTHER" id="PTHR44757">
    <property type="entry name" value="DIGUANYLATE CYCLASE DGCP"/>
    <property type="match status" value="1"/>
</dbReference>
<comment type="subcellular location">
    <subcellularLocation>
        <location evidence="1">Cell membrane</location>
        <topology evidence="1">Multi-pass membrane protein</topology>
    </subcellularLocation>
</comment>
<dbReference type="PROSITE" id="PS50113">
    <property type="entry name" value="PAC"/>
    <property type="match status" value="2"/>
</dbReference>
<feature type="transmembrane region" description="Helical" evidence="6">
    <location>
        <begin position="25"/>
        <end position="51"/>
    </location>
</feature>
<sequence length="1029" mass="116325">MILVFKFDFQNLILKQMKKKKTASLAFQVLGVALLTIVYFATGKLGLIFPYMGSNITLFWPPAGIALAALMVWGFWCWPGIFLGALLVNLTTGDLTLSTASLIALGNTLGPISGAILLKQVVNFKNDFSRNRDLLAFTLIVPGCMLLPSSLGVLALFISDNLIADQIQQAWLGWWFGDIVGIWIFAPLILVWWTHYKNKSTSPETLNAESIFIIIICVVIAWVVFGSAFALGDLQLSLAFLVFPPLIWACLRLGTLDAVLAATTISMIAAWGTAQGLGPFVNGSLTLDHFILCVFVATNMLIACSITGLQTARKNAHRDLMNSELRLRLALTAANEGLWDLNVQTGEVLVNPEYALMLGYAPDTFVETNSSLRERLHPDDQERVGRIYQEYISGLRDDYQVEFRQLTQQGTWKWILSQGKLVEYDDQNRPLRMLGIHTDIEERKTREIALKRSEEALNHSLEELKVSEKHQRELRILAEREQSRMGALLAAMNIGILFEDNERRVEYVNPAFLRMWLVNEHDDLTGLPTKTVLERSTERFAQPAHASKFVLNILHTHEISERFELELSDGRMLTQLSYPVTDTEERILGRLWIYEDITQERQTAQQLLYLAERDPLTGLYNRHRFQEQLESLIANCLRSRGKFALLYFDLDDFKYINDTYGHSAGDTVLVRAAGEVSSIIRQIEIFARLGGDEFAILSIIQPDEDINVLPSRIITAISSIPLRFHGRNIRLTSSLGVAIFPEHGETTEDLIAHADTAMYQAKNQGKNTWAIYDSTRDDSEVMLQRMTWRSRIAQALEHDLFELHFQGVYLTSDKMLSHIEALIRMRDLERSGHLIMPGQFIPIAEKSGQILDIDRWVVKECIEKLANDLSMPPLAINISGRTFDEPSLPLYIRKLLMERGVEPSRLIIELTETAAVSDIQDAQRFIESIHQSGCKVCLDDFGSGFSTFGYLKYLGVEILKIDGLFISDLHNNRDNQVFVKAMVDVAHGLGKITVAEYVEDEDTFRMVKKLGIDLVQGYNFGRPSKILPK</sequence>
<feature type="transmembrane region" description="Helical" evidence="6">
    <location>
        <begin position="63"/>
        <end position="88"/>
    </location>
</feature>
<dbReference type="PANTHER" id="PTHR44757:SF4">
    <property type="entry name" value="DIGUANYLATE CYCLASE DGCE-RELATED"/>
    <property type="match status" value="1"/>
</dbReference>
<dbReference type="AlphaFoldDB" id="A0A285BXD4"/>
<keyword evidence="4 6" id="KW-1133">Transmembrane helix</keyword>
<dbReference type="Pfam" id="PF00990">
    <property type="entry name" value="GGDEF"/>
    <property type="match status" value="1"/>
</dbReference>
<feature type="transmembrane region" description="Helical" evidence="6">
    <location>
        <begin position="100"/>
        <end position="122"/>
    </location>
</feature>
<evidence type="ECO:0000259" key="8">
    <source>
        <dbReference type="PROSITE" id="PS50113"/>
    </source>
</evidence>
<dbReference type="InterPro" id="IPR035919">
    <property type="entry name" value="EAL_sf"/>
</dbReference>
<dbReference type="InterPro" id="IPR000160">
    <property type="entry name" value="GGDEF_dom"/>
</dbReference>
<feature type="domain" description="PAC" evidence="8">
    <location>
        <begin position="557"/>
        <end position="609"/>
    </location>
</feature>
<dbReference type="CDD" id="cd00130">
    <property type="entry name" value="PAS"/>
    <property type="match status" value="1"/>
</dbReference>
<feature type="transmembrane region" description="Helical" evidence="6">
    <location>
        <begin position="134"/>
        <end position="159"/>
    </location>
</feature>
<dbReference type="InterPro" id="IPR043128">
    <property type="entry name" value="Rev_trsase/Diguanyl_cyclase"/>
</dbReference>
<dbReference type="GO" id="GO:0005886">
    <property type="term" value="C:plasma membrane"/>
    <property type="evidence" value="ECO:0007669"/>
    <property type="project" value="UniProtKB-SubCell"/>
</dbReference>
<dbReference type="InterPro" id="IPR000014">
    <property type="entry name" value="PAS"/>
</dbReference>
<dbReference type="SMART" id="SM00086">
    <property type="entry name" value="PAC"/>
    <property type="match status" value="1"/>
</dbReference>
<feature type="transmembrane region" description="Helical" evidence="6">
    <location>
        <begin position="206"/>
        <end position="228"/>
    </location>
</feature>
<dbReference type="NCBIfam" id="TIGR00229">
    <property type="entry name" value="sensory_box"/>
    <property type="match status" value="1"/>
</dbReference>
<evidence type="ECO:0000313" key="11">
    <source>
        <dbReference type="EMBL" id="SNX59869.1"/>
    </source>
</evidence>
<dbReference type="InterPro" id="IPR029787">
    <property type="entry name" value="Nucleotide_cyclase"/>
</dbReference>
<dbReference type="Gene3D" id="3.20.20.450">
    <property type="entry name" value="EAL domain"/>
    <property type="match status" value="1"/>
</dbReference>
<organism evidence="11 12">
    <name type="scientific">Nitrosomonas ureae</name>
    <dbReference type="NCBI Taxonomy" id="44577"/>
    <lineage>
        <taxon>Bacteria</taxon>
        <taxon>Pseudomonadati</taxon>
        <taxon>Pseudomonadota</taxon>
        <taxon>Betaproteobacteria</taxon>
        <taxon>Nitrosomonadales</taxon>
        <taxon>Nitrosomonadaceae</taxon>
        <taxon>Nitrosomonas</taxon>
    </lineage>
</organism>
<dbReference type="SMART" id="SM00052">
    <property type="entry name" value="EAL"/>
    <property type="match status" value="1"/>
</dbReference>
<evidence type="ECO:0000256" key="4">
    <source>
        <dbReference type="ARBA" id="ARBA00022989"/>
    </source>
</evidence>
<evidence type="ECO:0000256" key="1">
    <source>
        <dbReference type="ARBA" id="ARBA00004651"/>
    </source>
</evidence>
<feature type="transmembrane region" description="Helical" evidence="6">
    <location>
        <begin position="234"/>
        <end position="251"/>
    </location>
</feature>
<accession>A0A285BXD4</accession>
<gene>
    <name evidence="11" type="ORF">SAMN06296273_1310</name>
</gene>
<dbReference type="PROSITE" id="PS50887">
    <property type="entry name" value="GGDEF"/>
    <property type="match status" value="1"/>
</dbReference>
<feature type="domain" description="GGDEF" evidence="10">
    <location>
        <begin position="641"/>
        <end position="774"/>
    </location>
</feature>
<feature type="transmembrane region" description="Helical" evidence="6">
    <location>
        <begin position="171"/>
        <end position="194"/>
    </location>
</feature>
<dbReference type="CDD" id="cd01948">
    <property type="entry name" value="EAL"/>
    <property type="match status" value="1"/>
</dbReference>
<feature type="transmembrane region" description="Helical" evidence="6">
    <location>
        <begin position="289"/>
        <end position="309"/>
    </location>
</feature>
<keyword evidence="5 6" id="KW-0472">Membrane</keyword>
<dbReference type="Pfam" id="PF05231">
    <property type="entry name" value="MASE1"/>
    <property type="match status" value="1"/>
</dbReference>
<dbReference type="SUPFAM" id="SSF55073">
    <property type="entry name" value="Nucleotide cyclase"/>
    <property type="match status" value="1"/>
</dbReference>
<keyword evidence="3 6" id="KW-0812">Transmembrane</keyword>
<dbReference type="NCBIfam" id="TIGR00254">
    <property type="entry name" value="GGDEF"/>
    <property type="match status" value="1"/>
</dbReference>
<dbReference type="SMART" id="SM00267">
    <property type="entry name" value="GGDEF"/>
    <property type="match status" value="1"/>
</dbReference>
<keyword evidence="2" id="KW-1003">Cell membrane</keyword>
<dbReference type="PROSITE" id="PS50883">
    <property type="entry name" value="EAL"/>
    <property type="match status" value="1"/>
</dbReference>
<dbReference type="SMART" id="SM00091">
    <property type="entry name" value="PAS"/>
    <property type="match status" value="2"/>
</dbReference>
<dbReference type="InterPro" id="IPR035965">
    <property type="entry name" value="PAS-like_dom_sf"/>
</dbReference>
<dbReference type="OrthoDB" id="9813903at2"/>
<dbReference type="GO" id="GO:0003824">
    <property type="term" value="F:catalytic activity"/>
    <property type="evidence" value="ECO:0007669"/>
    <property type="project" value="UniProtKB-ARBA"/>
</dbReference>